<keyword evidence="2" id="KW-1185">Reference proteome</keyword>
<evidence type="ECO:0000313" key="2">
    <source>
        <dbReference type="Proteomes" id="UP000033054"/>
    </source>
</evidence>
<name>A0A0E3V9F4_9BACT</name>
<dbReference type="RefSeq" id="WP_046576652.1">
    <property type="nucleotide sequence ID" value="NZ_CP010429.1"/>
</dbReference>
<dbReference type="STRING" id="1379870.SD10_21590"/>
<dbReference type="OrthoDB" id="965395at2"/>
<protein>
    <submittedName>
        <fullName evidence="1">Uncharacterized protein</fullName>
    </submittedName>
</protein>
<sequence>MLEFVFKKSDMIALIDESGDPAEGNVVVRLKFGHKDGNSFPAFITAYCERNAGEMTTDEIDGCPRPPGCD</sequence>
<organism evidence="1 2">
    <name type="scientific">Spirosoma radiotolerans</name>
    <dbReference type="NCBI Taxonomy" id="1379870"/>
    <lineage>
        <taxon>Bacteria</taxon>
        <taxon>Pseudomonadati</taxon>
        <taxon>Bacteroidota</taxon>
        <taxon>Cytophagia</taxon>
        <taxon>Cytophagales</taxon>
        <taxon>Cytophagaceae</taxon>
        <taxon>Spirosoma</taxon>
    </lineage>
</organism>
<accession>A0A0E3V9F4</accession>
<proteinExistence type="predicted"/>
<dbReference type="PATRIC" id="fig|1379870.5.peg.4661"/>
<dbReference type="KEGG" id="srd:SD10_21590"/>
<dbReference type="Proteomes" id="UP000033054">
    <property type="component" value="Chromosome"/>
</dbReference>
<dbReference type="AlphaFoldDB" id="A0A0E3V9F4"/>
<reference evidence="1 2" key="1">
    <citation type="journal article" date="2014" name="Curr. Microbiol.">
        <title>Spirosoma radiotolerans sp. nov., a gamma-radiation-resistant bacterium isolated from gamma ray-irradiated soil.</title>
        <authorList>
            <person name="Lee J.J."/>
            <person name="Srinivasan S."/>
            <person name="Lim S."/>
            <person name="Joe M."/>
            <person name="Im S."/>
            <person name="Bae S.I."/>
            <person name="Park K.R."/>
            <person name="Han J.H."/>
            <person name="Park S.H."/>
            <person name="Joo B.M."/>
            <person name="Park S.J."/>
            <person name="Kim M.K."/>
        </authorList>
    </citation>
    <scope>NUCLEOTIDE SEQUENCE [LARGE SCALE GENOMIC DNA]</scope>
    <source>
        <strain evidence="1 2">DG5A</strain>
    </source>
</reference>
<gene>
    <name evidence="1" type="ORF">SD10_21590</name>
</gene>
<dbReference type="EMBL" id="CP010429">
    <property type="protein sequence ID" value="AKD57096.1"/>
    <property type="molecule type" value="Genomic_DNA"/>
</dbReference>
<evidence type="ECO:0000313" key="1">
    <source>
        <dbReference type="EMBL" id="AKD57096.1"/>
    </source>
</evidence>
<dbReference type="HOGENOM" id="CLU_2755855_0_0_10"/>